<feature type="compositionally biased region" description="Basic and acidic residues" evidence="1">
    <location>
        <begin position="174"/>
        <end position="191"/>
    </location>
</feature>
<dbReference type="Proteomes" id="UP000887561">
    <property type="component" value="Unplaced"/>
</dbReference>
<dbReference type="WBParaSite" id="scaffold7593_cov172.g12216">
    <property type="protein sequence ID" value="scaffold7593_cov172.g12216"/>
    <property type="gene ID" value="scaffold7593_cov172.g12216"/>
</dbReference>
<organism evidence="2 3">
    <name type="scientific">Meloidogyne javanica</name>
    <name type="common">Root-knot nematode worm</name>
    <dbReference type="NCBI Taxonomy" id="6303"/>
    <lineage>
        <taxon>Eukaryota</taxon>
        <taxon>Metazoa</taxon>
        <taxon>Ecdysozoa</taxon>
        <taxon>Nematoda</taxon>
        <taxon>Chromadorea</taxon>
        <taxon>Rhabditida</taxon>
        <taxon>Tylenchina</taxon>
        <taxon>Tylenchomorpha</taxon>
        <taxon>Tylenchoidea</taxon>
        <taxon>Meloidogynidae</taxon>
        <taxon>Meloidogyninae</taxon>
        <taxon>Meloidogyne</taxon>
        <taxon>Meloidogyne incognita group</taxon>
    </lineage>
</organism>
<protein>
    <submittedName>
        <fullName evidence="3">Uncharacterized protein</fullName>
    </submittedName>
</protein>
<reference evidence="3" key="1">
    <citation type="submission" date="2022-11" db="UniProtKB">
        <authorList>
            <consortium name="WormBaseParasite"/>
        </authorList>
    </citation>
    <scope>IDENTIFICATION</scope>
</reference>
<name>A0A915N7M9_MELJA</name>
<keyword evidence="2" id="KW-1185">Reference proteome</keyword>
<accession>A0A915N7M9</accession>
<sequence length="191" mass="22100">MQPPTFSNPISNPNITTTQPKVENFGWIVGDVVFHSGFGLTELHVHLRNNFIIGKEEKSKAKATLDAFKFIEELIVDNSSKKDDKEGVQTLKNETQHLKLISPKNNTTIRELKIRHKNEIEALKKEVEKEKTEQKRGIEAIRAIEKDLRQYEKEHNIKANESSNSEISEFDFLQDDRNKKDENDAKEVEEE</sequence>
<evidence type="ECO:0000313" key="3">
    <source>
        <dbReference type="WBParaSite" id="scaffold7593_cov172.g12216"/>
    </source>
</evidence>
<dbReference type="AlphaFoldDB" id="A0A915N7M9"/>
<feature type="region of interest" description="Disordered" evidence="1">
    <location>
        <begin position="155"/>
        <end position="191"/>
    </location>
</feature>
<evidence type="ECO:0000256" key="1">
    <source>
        <dbReference type="SAM" id="MobiDB-lite"/>
    </source>
</evidence>
<proteinExistence type="predicted"/>
<evidence type="ECO:0000313" key="2">
    <source>
        <dbReference type="Proteomes" id="UP000887561"/>
    </source>
</evidence>